<dbReference type="InterPro" id="IPR037068">
    <property type="entry name" value="DNA_primase_core_N_sf"/>
</dbReference>
<dbReference type="PANTHER" id="PTHR30313">
    <property type="entry name" value="DNA PRIMASE"/>
    <property type="match status" value="1"/>
</dbReference>
<accession>D6PL45</accession>
<feature type="domain" description="Toprim" evidence="1">
    <location>
        <begin position="201"/>
        <end position="272"/>
    </location>
</feature>
<dbReference type="Pfam" id="PF13662">
    <property type="entry name" value="Toprim_4"/>
    <property type="match status" value="1"/>
</dbReference>
<organism evidence="2">
    <name type="scientific">uncultured organism MedDCM-OCT-S09-C426</name>
    <dbReference type="NCBI Taxonomy" id="743650"/>
    <lineage>
        <taxon>unclassified sequences</taxon>
        <taxon>environmental samples</taxon>
    </lineage>
</organism>
<sequence>MDEIKDILSELGYSQIKDYASEYRMFPIYRQSDSPCLSVKKNSGFFIDYGRDIKGDFLKLIQISLNFKDKTKAKEWLSNKDIQFDEQKIRQKTLEKLNYKKFYSKDNLSKLINDHNYWVNRGVSKETLELFKGGLDNGIEGGKFYNRYVFPIFDENLNILGFSGRLVKHSERAPKWKHIGQKSHWTYPSFLNSEHVDEKQELIIVESIGDMLALFNCGIKNVIVAFGVTLSNSVINFTLRHRLSRIIIALNDDSRNNNVGNKAALKFKNELSKHFNEDKIKIKLPIEKDFGEMSTDQILNWYKNAR</sequence>
<dbReference type="Gene3D" id="3.90.980.10">
    <property type="entry name" value="DNA primase, catalytic core, N-terminal domain"/>
    <property type="match status" value="1"/>
</dbReference>
<reference evidence="2" key="1">
    <citation type="journal article" date="2010" name="ISME J.">
        <title>Metagenome of the Mediterranean deep chlorophyll maximum studied by direct and fosmid library 454 pyrosequencing.</title>
        <authorList>
            <person name="Ghai R."/>
            <person name="Martin-Cuadrado A.B."/>
            <person name="Molto A.G."/>
            <person name="Heredia I.G."/>
            <person name="Cabrera R."/>
            <person name="Martin J."/>
            <person name="Verdu M."/>
            <person name="Deschamps P."/>
            <person name="Moreira D."/>
            <person name="Lopez-Garcia P."/>
            <person name="Mira A."/>
            <person name="Rodriguez-Valera F."/>
        </authorList>
    </citation>
    <scope>NUCLEOTIDE SEQUENCE</scope>
</reference>
<dbReference type="SUPFAM" id="SSF56731">
    <property type="entry name" value="DNA primase core"/>
    <property type="match status" value="1"/>
</dbReference>
<evidence type="ECO:0000259" key="1">
    <source>
        <dbReference type="Pfam" id="PF13662"/>
    </source>
</evidence>
<dbReference type="Gene3D" id="3.40.1360.10">
    <property type="match status" value="1"/>
</dbReference>
<dbReference type="PANTHER" id="PTHR30313:SF2">
    <property type="entry name" value="DNA PRIMASE"/>
    <property type="match status" value="1"/>
</dbReference>
<dbReference type="EMBL" id="GU943139">
    <property type="protein sequence ID" value="ADD96446.1"/>
    <property type="molecule type" value="Genomic_DNA"/>
</dbReference>
<dbReference type="SUPFAM" id="SSF57783">
    <property type="entry name" value="Zinc beta-ribbon"/>
    <property type="match status" value="1"/>
</dbReference>
<proteinExistence type="predicted"/>
<dbReference type="InterPro" id="IPR034154">
    <property type="entry name" value="TOPRIM_DnaG/twinkle"/>
</dbReference>
<dbReference type="InterPro" id="IPR050219">
    <property type="entry name" value="DnaG_primase"/>
</dbReference>
<protein>
    <recommendedName>
        <fullName evidence="1">Toprim domain-containing protein</fullName>
    </recommendedName>
</protein>
<dbReference type="CDD" id="cd01029">
    <property type="entry name" value="TOPRIM_primases"/>
    <property type="match status" value="1"/>
</dbReference>
<dbReference type="InterPro" id="IPR006171">
    <property type="entry name" value="TOPRIM_dom"/>
</dbReference>
<dbReference type="GO" id="GO:0006269">
    <property type="term" value="P:DNA replication, synthesis of primer"/>
    <property type="evidence" value="ECO:0007669"/>
    <property type="project" value="TreeGrafter"/>
</dbReference>
<name>D6PL45_9ZZZZ</name>
<evidence type="ECO:0000313" key="2">
    <source>
        <dbReference type="EMBL" id="ADD96446.1"/>
    </source>
</evidence>
<dbReference type="AlphaFoldDB" id="D6PL45"/>